<dbReference type="Gene3D" id="2.60.120.1600">
    <property type="match status" value="1"/>
</dbReference>
<dbReference type="InterPro" id="IPR010621">
    <property type="entry name" value="DUF1214"/>
</dbReference>
<comment type="caution">
    <text evidence="3">The sequence shown here is derived from an EMBL/GenBank/DDBJ whole genome shotgun (WGS) entry which is preliminary data.</text>
</comment>
<accession>A0ABQ2HJL2</accession>
<dbReference type="Proteomes" id="UP000623461">
    <property type="component" value="Unassembled WGS sequence"/>
</dbReference>
<dbReference type="SUPFAM" id="SSF160935">
    <property type="entry name" value="VPA0735-like"/>
    <property type="match status" value="1"/>
</dbReference>
<proteinExistence type="predicted"/>
<evidence type="ECO:0000313" key="3">
    <source>
        <dbReference type="EMBL" id="GGM83535.1"/>
    </source>
</evidence>
<dbReference type="Pfam" id="PF06742">
    <property type="entry name" value="DUF1214"/>
    <property type="match status" value="1"/>
</dbReference>
<sequence>MPRGNLRPQTADMSAQHVNADNFVRAETDRMFAAVLADAGGVNRLNHNRTPTPLDHQPVIRMNRDTLYSAAVVDISEGATLTLPDTQGRYLSAMVVNRDHYINEVLHEPGDHELTTDRHDTDVVLVAIRTLVDPADPDDVAAVNALQDRIRLTAAASRPFTTPDYDAASLDRTRAALLELAKGYPGFDRAFGSRLEVDPVRHLIGTAAGWGGLPSGEATYVNVDPGLPVGEYQLTVRDVPVDGFWSISLYNSDGYFDDDGSAVSLNNLTAQRDPDGSVTVHFGGCGDGRPNCLGIKEGWNYLVRLYRPRSEVLDGTWAFPSVTPVP</sequence>
<dbReference type="EMBL" id="BMNZ01000001">
    <property type="protein sequence ID" value="GGM83535.1"/>
    <property type="molecule type" value="Genomic_DNA"/>
</dbReference>
<dbReference type="InterPro" id="IPR010679">
    <property type="entry name" value="DUF1254"/>
</dbReference>
<keyword evidence="4" id="KW-1185">Reference proteome</keyword>
<dbReference type="Pfam" id="PF06863">
    <property type="entry name" value="DUF1254"/>
    <property type="match status" value="1"/>
</dbReference>
<evidence type="ECO:0000259" key="1">
    <source>
        <dbReference type="Pfam" id="PF06742"/>
    </source>
</evidence>
<organism evidence="3 4">
    <name type="scientific">Terrabacter tumescens</name>
    <dbReference type="NCBI Taxonomy" id="60443"/>
    <lineage>
        <taxon>Bacteria</taxon>
        <taxon>Bacillati</taxon>
        <taxon>Actinomycetota</taxon>
        <taxon>Actinomycetes</taxon>
        <taxon>Micrococcales</taxon>
        <taxon>Intrasporangiaceae</taxon>
        <taxon>Terrabacter</taxon>
    </lineage>
</organism>
<evidence type="ECO:0008006" key="5">
    <source>
        <dbReference type="Google" id="ProtNLM"/>
    </source>
</evidence>
<name>A0ABQ2HJL2_9MICO</name>
<feature type="domain" description="DUF1254" evidence="2">
    <location>
        <begin position="42"/>
        <end position="97"/>
    </location>
</feature>
<feature type="domain" description="DUF1214" evidence="1">
    <location>
        <begin position="231"/>
        <end position="309"/>
    </location>
</feature>
<evidence type="ECO:0000259" key="2">
    <source>
        <dbReference type="Pfam" id="PF06863"/>
    </source>
</evidence>
<reference evidence="4" key="1">
    <citation type="journal article" date="2019" name="Int. J. Syst. Evol. Microbiol.">
        <title>The Global Catalogue of Microorganisms (GCM) 10K type strain sequencing project: providing services to taxonomists for standard genome sequencing and annotation.</title>
        <authorList>
            <consortium name="The Broad Institute Genomics Platform"/>
            <consortium name="The Broad Institute Genome Sequencing Center for Infectious Disease"/>
            <person name="Wu L."/>
            <person name="Ma J."/>
        </authorList>
    </citation>
    <scope>NUCLEOTIDE SEQUENCE [LARGE SCALE GENOMIC DNA]</scope>
    <source>
        <strain evidence="4">JCM 1365</strain>
    </source>
</reference>
<protein>
    <recommendedName>
        <fullName evidence="5">Carboxylesterase</fullName>
    </recommendedName>
</protein>
<dbReference type="PANTHER" id="PTHR36509:SF3">
    <property type="entry name" value="SIGNAL PEPTIDE PROTEIN"/>
    <property type="match status" value="1"/>
</dbReference>
<gene>
    <name evidence="3" type="ORF">GCM10009721_05150</name>
</gene>
<evidence type="ECO:0000313" key="4">
    <source>
        <dbReference type="Proteomes" id="UP000623461"/>
    </source>
</evidence>
<dbReference type="PANTHER" id="PTHR36509">
    <property type="entry name" value="BLL3101 PROTEIN"/>
    <property type="match status" value="1"/>
</dbReference>